<dbReference type="AlphaFoldDB" id="A0A842I4R4"/>
<dbReference type="EMBL" id="JACLQD010000001">
    <property type="protein sequence ID" value="MBC2834495.1"/>
    <property type="molecule type" value="Genomic_DNA"/>
</dbReference>
<protein>
    <submittedName>
        <fullName evidence="2">DUF927 domain-containing protein</fullName>
    </submittedName>
</protein>
<evidence type="ECO:0000259" key="1">
    <source>
        <dbReference type="Pfam" id="PF06048"/>
    </source>
</evidence>
<sequence length="577" mass="61436">MNSNAIIASHLHSAEATPPELPDDYAMFDDGVYYLPQDGLSDPIYVCSPLRIDATRRSPNGTGWGKLVSVRAPDGSWRDISVTNSDLTCHPSKVVGKLVDHGLELGADRKSKERLLDLLRAWKPGQSMLCVERSGWVDSTYSAFVAGGAVLGDQRVVPKLPAGGHVSATSRMGSAGEWKAEVGLRCIGNPLMILAASVAFSGPLLAPLGMPSGGVHFRGASSSGKTTLLRLAASAWGSPDLISPWRATSNGLEATAAALNGMLLPLDEIAEIAPRDLHAAIYMLGNGSGKARMTMEGTLQDTKRWQLAYLSSGEISAADKLAEAGVSAMAGHEVRLIDIESDAHTYGVFDDLHGETSPAKFADTVRRASQTAYGTAGPAFVEYCIEIIGKGKLEVLRSAVDRYAASWVLDLPSAPDGQIERVAQRLALVAISGTVATKAGLTGWGSAEARDAAHRAFLDWYDYRYASKREASDAFVSGLQRHVAANLSGMPDVQGPFAAGVCPDEMRDETRAYFSPVAWGHVFRGLDATKAAKALFDMGLLLGGDGARLMRKAPRSVPGRPRLYVIDLKKLGAYRAN</sequence>
<name>A0A842I4R4_9RHOB</name>
<dbReference type="InterPro" id="IPR009270">
    <property type="entry name" value="DUF927"/>
</dbReference>
<dbReference type="Pfam" id="PF06048">
    <property type="entry name" value="DUF927"/>
    <property type="match status" value="1"/>
</dbReference>
<evidence type="ECO:0000313" key="3">
    <source>
        <dbReference type="Proteomes" id="UP000555411"/>
    </source>
</evidence>
<comment type="caution">
    <text evidence="2">The sequence shown here is derived from an EMBL/GenBank/DDBJ whole genome shotgun (WGS) entry which is preliminary data.</text>
</comment>
<keyword evidence="3" id="KW-1185">Reference proteome</keyword>
<proteinExistence type="predicted"/>
<dbReference type="Proteomes" id="UP000555411">
    <property type="component" value="Unassembled WGS sequence"/>
</dbReference>
<feature type="domain" description="DUF927" evidence="1">
    <location>
        <begin position="38"/>
        <end position="303"/>
    </location>
</feature>
<reference evidence="2 3" key="1">
    <citation type="journal article" date="2017" name="Int. J. Syst. Evol. Microbiol.">
        <title>Gemmobacter straminiformis sp. nov., isolated from an artificial fountain.</title>
        <authorList>
            <person name="Kang J.Y."/>
            <person name="Kim M.J."/>
            <person name="Chun J."/>
            <person name="Son K.P."/>
            <person name="Jahng K.Y."/>
        </authorList>
    </citation>
    <scope>NUCLEOTIDE SEQUENCE [LARGE SCALE GENOMIC DNA]</scope>
    <source>
        <strain evidence="2 3">CAM-8</strain>
    </source>
</reference>
<evidence type="ECO:0000313" key="2">
    <source>
        <dbReference type="EMBL" id="MBC2834495.1"/>
    </source>
</evidence>
<gene>
    <name evidence="2" type="ORF">H7F16_03190</name>
</gene>
<organism evidence="2 3">
    <name type="scientific">Paragemmobacter straminiformis</name>
    <dbReference type="NCBI Taxonomy" id="2045119"/>
    <lineage>
        <taxon>Bacteria</taxon>
        <taxon>Pseudomonadati</taxon>
        <taxon>Pseudomonadota</taxon>
        <taxon>Alphaproteobacteria</taxon>
        <taxon>Rhodobacterales</taxon>
        <taxon>Paracoccaceae</taxon>
        <taxon>Paragemmobacter</taxon>
    </lineage>
</organism>
<accession>A0A842I4R4</accession>